<feature type="domain" description="Abnormal spindle-like microcephaly-associated protein ASH" evidence="6">
    <location>
        <begin position="652"/>
        <end position="731"/>
    </location>
</feature>
<keyword evidence="2" id="KW-0963">Cytoplasm</keyword>
<proteinExistence type="predicted"/>
<dbReference type="GO" id="GO:0005975">
    <property type="term" value="P:carbohydrate metabolic process"/>
    <property type="evidence" value="ECO:0007669"/>
    <property type="project" value="UniProtKB-ARBA"/>
</dbReference>
<comment type="subcellular location">
    <subcellularLocation>
        <location evidence="1">Cytoplasm</location>
    </subcellularLocation>
</comment>
<feature type="transmembrane region" description="Helical" evidence="4">
    <location>
        <begin position="21"/>
        <end position="41"/>
    </location>
</feature>
<dbReference type="InterPro" id="IPR002372">
    <property type="entry name" value="PQQ_rpt_dom"/>
</dbReference>
<dbReference type="SMART" id="SM00564">
    <property type="entry name" value="PQQ"/>
    <property type="match status" value="2"/>
</dbReference>
<dbReference type="InterPro" id="IPR015943">
    <property type="entry name" value="WD40/YVTN_repeat-like_dom_sf"/>
</dbReference>
<dbReference type="InterPro" id="IPR013320">
    <property type="entry name" value="ConA-like_dom_sf"/>
</dbReference>
<evidence type="ECO:0000256" key="2">
    <source>
        <dbReference type="ARBA" id="ARBA00022490"/>
    </source>
</evidence>
<feature type="compositionally biased region" description="Pro residues" evidence="3">
    <location>
        <begin position="295"/>
        <end position="308"/>
    </location>
</feature>
<feature type="domain" description="Abnormal spindle-like microcephaly-associated protein ASH" evidence="6">
    <location>
        <begin position="1062"/>
        <end position="1145"/>
    </location>
</feature>
<feature type="region of interest" description="Disordered" evidence="3">
    <location>
        <begin position="293"/>
        <end position="314"/>
    </location>
</feature>
<dbReference type="Proteomes" id="UP000540506">
    <property type="component" value="Unassembled WGS sequence"/>
</dbReference>
<feature type="domain" description="Abnormal spindle-like microcephaly-associated protein ASH" evidence="6">
    <location>
        <begin position="754"/>
        <end position="835"/>
    </location>
</feature>
<dbReference type="RefSeq" id="WP_184933814.1">
    <property type="nucleotide sequence ID" value="NZ_JACHJV010000001.1"/>
</dbReference>
<dbReference type="PANTHER" id="PTHR46127">
    <property type="entry name" value="CILIA- AND FLAGELLA-ASSOCIATED PROTEIN 65"/>
    <property type="match status" value="1"/>
</dbReference>
<dbReference type="InterPro" id="IPR031549">
    <property type="entry name" value="ASH"/>
</dbReference>
<dbReference type="InterPro" id="IPR013783">
    <property type="entry name" value="Ig-like_fold"/>
</dbReference>
<evidence type="ECO:0000259" key="6">
    <source>
        <dbReference type="Pfam" id="PF15780"/>
    </source>
</evidence>
<evidence type="ECO:0000259" key="5">
    <source>
        <dbReference type="Pfam" id="PF13360"/>
    </source>
</evidence>
<evidence type="ECO:0000313" key="7">
    <source>
        <dbReference type="EMBL" id="MBB4921489.1"/>
    </source>
</evidence>
<dbReference type="PANTHER" id="PTHR46127:SF1">
    <property type="entry name" value="CILIA- AND FLAGELLA-ASSOCIATED PROTEIN 65"/>
    <property type="match status" value="1"/>
</dbReference>
<dbReference type="EMBL" id="JACHJV010000001">
    <property type="protein sequence ID" value="MBB4921489.1"/>
    <property type="molecule type" value="Genomic_DNA"/>
</dbReference>
<dbReference type="InterPro" id="IPR018391">
    <property type="entry name" value="PQQ_b-propeller_rpt"/>
</dbReference>
<evidence type="ECO:0000256" key="1">
    <source>
        <dbReference type="ARBA" id="ARBA00004496"/>
    </source>
</evidence>
<accession>A0A7W7QXF5</accession>
<keyword evidence="8" id="KW-1185">Reference proteome</keyword>
<feature type="region of interest" description="Disordered" evidence="3">
    <location>
        <begin position="331"/>
        <end position="365"/>
    </location>
</feature>
<protein>
    <recommendedName>
        <fullName evidence="9">Choice-of-anchor D domain-containing protein</fullName>
    </recommendedName>
</protein>
<dbReference type="InterPro" id="IPR011047">
    <property type="entry name" value="Quinoprotein_ADH-like_sf"/>
</dbReference>
<dbReference type="Gene3D" id="2.60.40.10">
    <property type="entry name" value="Immunoglobulins"/>
    <property type="match status" value="4"/>
</dbReference>
<comment type="caution">
    <text evidence="7">The sequence shown here is derived from an EMBL/GenBank/DDBJ whole genome shotgun (WGS) entry which is preliminary data.</text>
</comment>
<evidence type="ECO:0000313" key="8">
    <source>
        <dbReference type="Proteomes" id="UP000540506"/>
    </source>
</evidence>
<keyword evidence="4" id="KW-0472">Membrane</keyword>
<dbReference type="NCBIfam" id="NF012200">
    <property type="entry name" value="choice_anch_D"/>
    <property type="match status" value="4"/>
</dbReference>
<gene>
    <name evidence="7" type="ORF">FHR34_000482</name>
</gene>
<dbReference type="Gene3D" id="2.130.10.10">
    <property type="entry name" value="YVTN repeat-like/Quinoprotein amine dehydrogenase"/>
    <property type="match status" value="1"/>
</dbReference>
<dbReference type="SUPFAM" id="SSF50998">
    <property type="entry name" value="Quinoprotein alcohol dehydrogenase-like"/>
    <property type="match status" value="1"/>
</dbReference>
<dbReference type="GO" id="GO:0005737">
    <property type="term" value="C:cytoplasm"/>
    <property type="evidence" value="ECO:0007669"/>
    <property type="project" value="UniProtKB-SubCell"/>
</dbReference>
<evidence type="ECO:0008006" key="9">
    <source>
        <dbReference type="Google" id="ProtNLM"/>
    </source>
</evidence>
<keyword evidence="4" id="KW-0812">Transmembrane</keyword>
<name>A0A7W7QXF5_KITKI</name>
<reference evidence="7 8" key="1">
    <citation type="submission" date="2020-08" db="EMBL/GenBank/DDBJ databases">
        <title>Sequencing the genomes of 1000 actinobacteria strains.</title>
        <authorList>
            <person name="Klenk H.-P."/>
        </authorList>
    </citation>
    <scope>NUCLEOTIDE SEQUENCE [LARGE SCALE GENOMIC DNA]</scope>
    <source>
        <strain evidence="7 8">DSM 41654</strain>
    </source>
</reference>
<dbReference type="Gene3D" id="2.60.120.200">
    <property type="match status" value="3"/>
</dbReference>
<dbReference type="InterPro" id="IPR052614">
    <property type="entry name" value="CFAP65"/>
</dbReference>
<feature type="domain" description="Pyrrolo-quinoline quinone repeat" evidence="5">
    <location>
        <begin position="81"/>
        <end position="277"/>
    </location>
</feature>
<dbReference type="Gene3D" id="2.40.10.480">
    <property type="match status" value="1"/>
</dbReference>
<dbReference type="Pfam" id="PF15780">
    <property type="entry name" value="ASH"/>
    <property type="match status" value="3"/>
</dbReference>
<organism evidence="7 8">
    <name type="scientific">Kitasatospora kifunensis</name>
    <name type="common">Streptomyces kifunensis</name>
    <dbReference type="NCBI Taxonomy" id="58351"/>
    <lineage>
        <taxon>Bacteria</taxon>
        <taxon>Bacillati</taxon>
        <taxon>Actinomycetota</taxon>
        <taxon>Actinomycetes</taxon>
        <taxon>Kitasatosporales</taxon>
        <taxon>Streptomycetaceae</taxon>
        <taxon>Kitasatospora</taxon>
    </lineage>
</organism>
<evidence type="ECO:0000256" key="3">
    <source>
        <dbReference type="SAM" id="MobiDB-lite"/>
    </source>
</evidence>
<evidence type="ECO:0000256" key="4">
    <source>
        <dbReference type="SAM" id="Phobius"/>
    </source>
</evidence>
<sequence>MVGVLLRARGGLARGTAASGRIAVLPVVALVVALVAALLGLTVGRAEADVTTVSTDNLRTGWDSHEPGLGPSSVQSSDFGQLFSTQLDGQIYAQPLSVNGTVIANTENDKVYGLDPVNGTVRWSRDLGPTWPSSAINCGDLAPNVGSTSTPVYDPATNAVYLTTKVNDGPDAQHPHWYMHALDPATGAERPGWPVTIAGTPSNDSSGAFDPYRQMQRPGLLLLGGVVYAAFGSHCDFGPYRGYVVGVSTAKAAVSSMWASEVGSSNDGGGVWLAGGGLVSDGPGRIFLATGNGINPPPGPGLTPPGGTPPGTLSESVVRLQVNADQSLSTADFFSPANAPTLDQNDTDMASGGPMALPDSFGTPSHPHLLVQQGKDGRVFLLDRDNLGGRSQGPGGTDAVVGVTGPYQGQWGHPATWGGDGGYVYLVGNGGPLRALKAGVTGSGTPALSLTGTSKDTFPYTSGSPVVTSDGTTSGSALVWVVWSSGPSGENATLRAYNPIPDANGTLSLVWSAPIGTAVKFATPATDGNRVYVGTRDGRLIAFGRPAQTSLNGQPVDFGSVAVGSTGSGTATLTASSAVTVTAISGSSPFGTAPPIVPVTLAAGQQLAVPVSFAPTAAGAVSGQLTVTTTAGSFLLSLHGVGTKPGLAASPGTAAFTDQPSGTNATLNVQVTNTGTAAETISASTLPGAPFTVTGVPANGTAVAPGSSFVASVTYAPTAAGNSTDALTVTSTSGTLTVPITGSATAGQGHLTFSPPSLSFGSVAVGSSATASFDITNDGNVPVTVTKAKAPNDDFSTGTPLAEGLVIGPDQVVHQSVTFTPSAPGNQSADYEVTGDAGQGAMLEQLTGTGTGTLPPPSAAGWTANGTATLPGGGAVQLNGQVQQSAGSAFFVHPLPTDGLKASFTAQLGPGTGGDGLTFSLLDAAKASTTGLGATGGGLGFSGLPGVSVDLVTSWNSQANSGNFVAVAIGPNSGIDNLGFLATAALPTSLRTGTHQVAVAISGGHLTVSVDGTAYLDTTPALPASAYAGFTAGTGANADAHAVSNVTISTSTAPVGPALTPATGSLDFGTVPTGDTGNLTLQLTNTGSAPASITANAGPGLPFTATLPATGTSVPAGGSVQIPVAFAPLAAGTQSGTLTVTTSGGTTTVPLTGTGGAVAPAGQPLPAITDASWTRNGSAALSGTDLLLTKAGGGYGAGSSFYPTAVPSAGLHATFTAELDGGTGADGLTFALLDPAATGPSALGSAGDGLGFAGLPGVSVDLVTSWNSKANSGNFVGIASSTAGATGDLGYTSTDTAVPSLRATPHTVTVDYTAAGHLVVQLDGSQVLDTAVQLQPSVLVGFTAANGGSDDNHLIRGAAITAGQPLTRTLPAFTDPSWHANGTATTAGTVATLTADGQKFAAGSVVNSTPVPSAGLHVSFTAQLGGAGANGADGLALALLDPAGAGANSLGADGGSLGVGGLPATYVGLQTYPGAGVNSYNFASIGTSGTAGGALTTAQSSTAIPALRGATHTIDVQVNPAGRLVVSLDGSQVMESAVTLPPTVLVAFTGGAGGLCDNHMVASPTVSYRALA</sequence>
<keyword evidence="4" id="KW-1133">Transmembrane helix</keyword>
<dbReference type="Pfam" id="PF13360">
    <property type="entry name" value="PQQ_2"/>
    <property type="match status" value="1"/>
</dbReference>
<dbReference type="SUPFAM" id="SSF49899">
    <property type="entry name" value="Concanavalin A-like lectins/glucanases"/>
    <property type="match status" value="3"/>
</dbReference>